<dbReference type="InParanoid" id="A0A0C3GFV7"/>
<keyword evidence="2" id="KW-1185">Reference proteome</keyword>
<evidence type="ECO:0000313" key="1">
    <source>
        <dbReference type="EMBL" id="KIM90554.1"/>
    </source>
</evidence>
<reference evidence="1 2" key="1">
    <citation type="submission" date="2014-04" db="EMBL/GenBank/DDBJ databases">
        <authorList>
            <consortium name="DOE Joint Genome Institute"/>
            <person name="Kuo A."/>
            <person name="Tarkka M."/>
            <person name="Buscot F."/>
            <person name="Kohler A."/>
            <person name="Nagy L.G."/>
            <person name="Floudas D."/>
            <person name="Copeland A."/>
            <person name="Barry K.W."/>
            <person name="Cichocki N."/>
            <person name="Veneault-Fourrey C."/>
            <person name="LaButti K."/>
            <person name="Lindquist E.A."/>
            <person name="Lipzen A."/>
            <person name="Lundell T."/>
            <person name="Morin E."/>
            <person name="Murat C."/>
            <person name="Sun H."/>
            <person name="Tunlid A."/>
            <person name="Henrissat B."/>
            <person name="Grigoriev I.V."/>
            <person name="Hibbett D.S."/>
            <person name="Martin F."/>
            <person name="Nordberg H.P."/>
            <person name="Cantor M.N."/>
            <person name="Hua S.X."/>
        </authorList>
    </citation>
    <scope>NUCLEOTIDE SEQUENCE [LARGE SCALE GENOMIC DNA]</scope>
    <source>
        <strain evidence="1 2">F 1598</strain>
    </source>
</reference>
<dbReference type="EMBL" id="KN832973">
    <property type="protein sequence ID" value="KIM90554.1"/>
    <property type="molecule type" value="Genomic_DNA"/>
</dbReference>
<name>A0A0C3GFV7_PILCF</name>
<reference evidence="2" key="2">
    <citation type="submission" date="2015-01" db="EMBL/GenBank/DDBJ databases">
        <title>Evolutionary Origins and Diversification of the Mycorrhizal Mutualists.</title>
        <authorList>
            <consortium name="DOE Joint Genome Institute"/>
            <consortium name="Mycorrhizal Genomics Consortium"/>
            <person name="Kohler A."/>
            <person name="Kuo A."/>
            <person name="Nagy L.G."/>
            <person name="Floudas D."/>
            <person name="Copeland A."/>
            <person name="Barry K.W."/>
            <person name="Cichocki N."/>
            <person name="Veneault-Fourrey C."/>
            <person name="LaButti K."/>
            <person name="Lindquist E.A."/>
            <person name="Lipzen A."/>
            <person name="Lundell T."/>
            <person name="Morin E."/>
            <person name="Murat C."/>
            <person name="Riley R."/>
            <person name="Ohm R."/>
            <person name="Sun H."/>
            <person name="Tunlid A."/>
            <person name="Henrissat B."/>
            <person name="Grigoriev I.V."/>
            <person name="Hibbett D.S."/>
            <person name="Martin F."/>
        </authorList>
    </citation>
    <scope>NUCLEOTIDE SEQUENCE [LARGE SCALE GENOMIC DNA]</scope>
    <source>
        <strain evidence="2">F 1598</strain>
    </source>
</reference>
<dbReference type="Proteomes" id="UP000054166">
    <property type="component" value="Unassembled WGS sequence"/>
</dbReference>
<protein>
    <submittedName>
        <fullName evidence="1">Uncharacterized protein</fullName>
    </submittedName>
</protein>
<dbReference type="AlphaFoldDB" id="A0A0C3GFV7"/>
<organism evidence="1 2">
    <name type="scientific">Piloderma croceum (strain F 1598)</name>
    <dbReference type="NCBI Taxonomy" id="765440"/>
    <lineage>
        <taxon>Eukaryota</taxon>
        <taxon>Fungi</taxon>
        <taxon>Dikarya</taxon>
        <taxon>Basidiomycota</taxon>
        <taxon>Agaricomycotina</taxon>
        <taxon>Agaricomycetes</taxon>
        <taxon>Agaricomycetidae</taxon>
        <taxon>Atheliales</taxon>
        <taxon>Atheliaceae</taxon>
        <taxon>Piloderma</taxon>
    </lineage>
</organism>
<proteinExistence type="predicted"/>
<accession>A0A0C3GFV7</accession>
<evidence type="ECO:0000313" key="2">
    <source>
        <dbReference type="Proteomes" id="UP000054166"/>
    </source>
</evidence>
<dbReference type="HOGENOM" id="CLU_2868450_0_0_1"/>
<sequence>MTACSFERFASELPSSTTNRALGEKSQTVTNASRCAFSLSRVILKRKDDETSQAPFPTLYHRSA</sequence>
<gene>
    <name evidence="1" type="ORF">PILCRDRAFT_812309</name>
</gene>